<evidence type="ECO:0000259" key="2">
    <source>
        <dbReference type="Pfam" id="PF00582"/>
    </source>
</evidence>
<dbReference type="SUPFAM" id="SSF52402">
    <property type="entry name" value="Adenine nucleotide alpha hydrolases-like"/>
    <property type="match status" value="2"/>
</dbReference>
<dbReference type="AlphaFoldDB" id="A0A1G6YJQ4"/>
<dbReference type="STRING" id="1045774.SAMN05421872_11275"/>
<dbReference type="PRINTS" id="PR01438">
    <property type="entry name" value="UNVRSLSTRESS"/>
</dbReference>
<dbReference type="Gene3D" id="3.40.50.620">
    <property type="entry name" value="HUPs"/>
    <property type="match status" value="2"/>
</dbReference>
<organism evidence="3 4">
    <name type="scientific">Nocardioides lianchengensis</name>
    <dbReference type="NCBI Taxonomy" id="1045774"/>
    <lineage>
        <taxon>Bacteria</taxon>
        <taxon>Bacillati</taxon>
        <taxon>Actinomycetota</taxon>
        <taxon>Actinomycetes</taxon>
        <taxon>Propionibacteriales</taxon>
        <taxon>Nocardioidaceae</taxon>
        <taxon>Nocardioides</taxon>
    </lineage>
</organism>
<feature type="domain" description="UspA" evidence="2">
    <location>
        <begin position="34"/>
        <end position="162"/>
    </location>
</feature>
<reference evidence="3 4" key="1">
    <citation type="submission" date="2016-10" db="EMBL/GenBank/DDBJ databases">
        <authorList>
            <person name="de Groot N.N."/>
        </authorList>
    </citation>
    <scope>NUCLEOTIDE SEQUENCE [LARGE SCALE GENOMIC DNA]</scope>
    <source>
        <strain evidence="3 4">CGMCC 4.6858</strain>
    </source>
</reference>
<dbReference type="CDD" id="cd00293">
    <property type="entry name" value="USP-like"/>
    <property type="match status" value="1"/>
</dbReference>
<evidence type="ECO:0000313" key="3">
    <source>
        <dbReference type="EMBL" id="SDD90570.1"/>
    </source>
</evidence>
<dbReference type="PANTHER" id="PTHR46268:SF6">
    <property type="entry name" value="UNIVERSAL STRESS PROTEIN UP12"/>
    <property type="match status" value="1"/>
</dbReference>
<protein>
    <submittedName>
        <fullName evidence="3">Nucleotide-binding universal stress protein, UspA family</fullName>
    </submittedName>
</protein>
<evidence type="ECO:0000256" key="1">
    <source>
        <dbReference type="ARBA" id="ARBA00008791"/>
    </source>
</evidence>
<proteinExistence type="inferred from homology"/>
<dbReference type="PANTHER" id="PTHR46268">
    <property type="entry name" value="STRESS RESPONSE PROTEIN NHAX"/>
    <property type="match status" value="1"/>
</dbReference>
<dbReference type="InterPro" id="IPR014729">
    <property type="entry name" value="Rossmann-like_a/b/a_fold"/>
</dbReference>
<comment type="similarity">
    <text evidence="1">Belongs to the universal stress protein A family.</text>
</comment>
<keyword evidence="4" id="KW-1185">Reference proteome</keyword>
<dbReference type="EMBL" id="FMZM01000012">
    <property type="protein sequence ID" value="SDD90570.1"/>
    <property type="molecule type" value="Genomic_DNA"/>
</dbReference>
<dbReference type="InterPro" id="IPR006016">
    <property type="entry name" value="UspA"/>
</dbReference>
<dbReference type="Proteomes" id="UP000199034">
    <property type="component" value="Unassembled WGS sequence"/>
</dbReference>
<sequence length="328" mass="34367">MEIRGTLLVLIREVDMTTNMIAGKADTKVGSADVVVGVDGSAASIDALRYARSEARRTEGTLRVVHVLPDYAAAAYPLPLQEIADGGRAVLRSALTQAGVDEGPVRTVLRHGTRVASLVADARGARLLVVGADRRPLLGRLLTGNTSTGVAAAAATPVVSVPEGWSGAGHRVVLAAVKKPAQALDLLGEAFSVAQARGSRLLVLHAWRLPSEYDDDGVAGRPAVDGWDARARRELEVAVAEWRTSYPDVVVELRVVHDQPAHALVAASQEVDELVLVRRAHGFPAAVHLGSTARTVLRESACPVRVVPPGRSAVVPGLVLEGAGGVRT</sequence>
<evidence type="ECO:0000313" key="4">
    <source>
        <dbReference type="Proteomes" id="UP000199034"/>
    </source>
</evidence>
<gene>
    <name evidence="3" type="ORF">SAMN05421872_11275</name>
</gene>
<name>A0A1G6YJQ4_9ACTN</name>
<dbReference type="Pfam" id="PF00582">
    <property type="entry name" value="Usp"/>
    <property type="match status" value="2"/>
</dbReference>
<dbReference type="InterPro" id="IPR006015">
    <property type="entry name" value="Universal_stress_UspA"/>
</dbReference>
<feature type="domain" description="UspA" evidence="2">
    <location>
        <begin position="171"/>
        <end position="308"/>
    </location>
</feature>
<dbReference type="OrthoDB" id="5143389at2"/>
<accession>A0A1G6YJQ4</accession>